<dbReference type="Proteomes" id="UP000537204">
    <property type="component" value="Unassembled WGS sequence"/>
</dbReference>
<dbReference type="PANTHER" id="PTHR32552">
    <property type="entry name" value="FERRICHROME IRON RECEPTOR-RELATED"/>
    <property type="match status" value="1"/>
</dbReference>
<comment type="caution">
    <text evidence="17">The sequence shown here is derived from an EMBL/GenBank/DDBJ whole genome shotgun (WGS) entry which is preliminary data.</text>
</comment>
<dbReference type="InterPro" id="IPR036942">
    <property type="entry name" value="Beta-barrel_TonB_sf"/>
</dbReference>
<dbReference type="PROSITE" id="PS52016">
    <property type="entry name" value="TONB_DEPENDENT_REC_3"/>
    <property type="match status" value="1"/>
</dbReference>
<keyword evidence="11 12" id="KW-0998">Cell outer membrane</keyword>
<keyword evidence="10 12" id="KW-0472">Membrane</keyword>
<evidence type="ECO:0000256" key="14">
    <source>
        <dbReference type="SAM" id="SignalP"/>
    </source>
</evidence>
<evidence type="ECO:0000313" key="17">
    <source>
        <dbReference type="EMBL" id="MBB5636818.1"/>
    </source>
</evidence>
<feature type="signal peptide" evidence="14">
    <location>
        <begin position="1"/>
        <end position="21"/>
    </location>
</feature>
<keyword evidence="3 12" id="KW-1134">Transmembrane beta strand</keyword>
<reference evidence="17 18" key="1">
    <citation type="submission" date="2020-08" db="EMBL/GenBank/DDBJ databases">
        <title>Genomic Encyclopedia of Type Strains, Phase IV (KMG-V): Genome sequencing to study the core and pangenomes of soil and plant-associated prokaryotes.</title>
        <authorList>
            <person name="Whitman W."/>
        </authorList>
    </citation>
    <scope>NUCLEOTIDE SEQUENCE [LARGE SCALE GENOMIC DNA]</scope>
    <source>
        <strain evidence="17 18">S3M1</strain>
    </source>
</reference>
<dbReference type="Pfam" id="PF07715">
    <property type="entry name" value="Plug"/>
    <property type="match status" value="1"/>
</dbReference>
<sequence length="860" mass="93647">MMKKHLLIILSLLLTANFVFAQSAITGVIKSSNGTTIPHATVTIRGTKISAIADVDGKFSIDSKQDLPFYLQVSSVGYKSQDFQILKFQDTPFELVLIESALLDEIVVTSRRRSEVLQDVPIAITVIGGQAAENAGAFNVNRLKELVPSVQLYASNARNTTLNIRGLGSTFGLTNDGIDPGVGFYVDGVYQARPAATSTDFLDIEQIEILRGPQGTLFGKNTTAGAFNITTAKPTQTPSGKVELSFGNYNFMQAKTSVTGAVAKNLSARLSISGTQRDGTIYNTREERRYSGQNNLGFKGQLYFTPSDKLQILLSGDVSIQHPAGYPLVIAGVTTTERSAFRQYAKIISDLGYQQPVVDPASRTINTNTPWKHDQSIGGISVNVDYKIGKGTLTSTTAWRFWNWDPTNDRDFSELAALTKSQGNSRHDQYSQEIRYAGNLSEKVSGVIGLFALGQNLKGLDQTEEVGKDQWRFVQTSNTGTQALYSTPGLLDGYGIKTNSTIKSLSAAVFAQVDWEFLNHFHILPGLRYTYDKKDVNYDRVTYGGLQTTNADLLALKAAVYSNQRFTTNVDNNNLSGNITLSYRPSPKLNAYGTFSTAYKPVGVNVGGLPTTSTGEADLSVAVVKPEYVQHYELGVKTKPAKGAIVNISAFTTDIKDYQTNVQSPQLGVNRGYLANAEKVNVKGLEIDGIYQLGRFLTLNAALAYLDGKYVKFTNAPLPLEETGHTEVVNGVATQVAFKDASGGRLPGISKWNVSGGAEFSNPGKIANITGRYFIAADASYRSEYSSNPTPSRVLNIQGYALLNARLGFKSDKFSVFFWARNIANKNYYEQLQAAAGNSGLYAGVLGDPRTYGITLRYNF</sequence>
<organism evidence="17 18">
    <name type="scientific">Pedobacter cryoconitis</name>
    <dbReference type="NCBI Taxonomy" id="188932"/>
    <lineage>
        <taxon>Bacteria</taxon>
        <taxon>Pseudomonadati</taxon>
        <taxon>Bacteroidota</taxon>
        <taxon>Sphingobacteriia</taxon>
        <taxon>Sphingobacteriales</taxon>
        <taxon>Sphingobacteriaceae</taxon>
        <taxon>Pedobacter</taxon>
    </lineage>
</organism>
<evidence type="ECO:0000256" key="1">
    <source>
        <dbReference type="ARBA" id="ARBA00004571"/>
    </source>
</evidence>
<keyword evidence="2 12" id="KW-0813">Transport</keyword>
<evidence type="ECO:0000256" key="9">
    <source>
        <dbReference type="ARBA" id="ARBA00023077"/>
    </source>
</evidence>
<keyword evidence="7" id="KW-0408">Iron</keyword>
<dbReference type="Gene3D" id="2.40.170.20">
    <property type="entry name" value="TonB-dependent receptor, beta-barrel domain"/>
    <property type="match status" value="1"/>
</dbReference>
<dbReference type="InterPro" id="IPR010917">
    <property type="entry name" value="TonB_rcpt_CS"/>
</dbReference>
<gene>
    <name evidence="17" type="ORF">HDE68_002731</name>
</gene>
<dbReference type="GO" id="GO:0006826">
    <property type="term" value="P:iron ion transport"/>
    <property type="evidence" value="ECO:0007669"/>
    <property type="project" value="UniProtKB-KW"/>
</dbReference>
<evidence type="ECO:0000259" key="15">
    <source>
        <dbReference type="Pfam" id="PF00593"/>
    </source>
</evidence>
<keyword evidence="8" id="KW-0406">Ion transport</keyword>
<keyword evidence="17" id="KW-0675">Receptor</keyword>
<evidence type="ECO:0000256" key="5">
    <source>
        <dbReference type="ARBA" id="ARBA00022692"/>
    </source>
</evidence>
<evidence type="ECO:0000256" key="6">
    <source>
        <dbReference type="ARBA" id="ARBA00022729"/>
    </source>
</evidence>
<evidence type="ECO:0000256" key="2">
    <source>
        <dbReference type="ARBA" id="ARBA00022448"/>
    </source>
</evidence>
<protein>
    <submittedName>
        <fullName evidence="17">Iron complex outermembrane receptor protein</fullName>
    </submittedName>
</protein>
<evidence type="ECO:0000313" key="18">
    <source>
        <dbReference type="Proteomes" id="UP000537204"/>
    </source>
</evidence>
<dbReference type="PANTHER" id="PTHR32552:SF81">
    <property type="entry name" value="TONB-DEPENDENT OUTER MEMBRANE RECEPTOR"/>
    <property type="match status" value="1"/>
</dbReference>
<evidence type="ECO:0000256" key="10">
    <source>
        <dbReference type="ARBA" id="ARBA00023136"/>
    </source>
</evidence>
<dbReference type="Pfam" id="PF00593">
    <property type="entry name" value="TonB_dep_Rec_b-barrel"/>
    <property type="match status" value="1"/>
</dbReference>
<proteinExistence type="inferred from homology"/>
<dbReference type="GO" id="GO:0009279">
    <property type="term" value="C:cell outer membrane"/>
    <property type="evidence" value="ECO:0007669"/>
    <property type="project" value="UniProtKB-SubCell"/>
</dbReference>
<evidence type="ECO:0000256" key="7">
    <source>
        <dbReference type="ARBA" id="ARBA00023004"/>
    </source>
</evidence>
<evidence type="ECO:0000256" key="8">
    <source>
        <dbReference type="ARBA" id="ARBA00023065"/>
    </source>
</evidence>
<evidence type="ECO:0000256" key="3">
    <source>
        <dbReference type="ARBA" id="ARBA00022452"/>
    </source>
</evidence>
<feature type="domain" description="TonB-dependent receptor-like beta-barrel" evidence="15">
    <location>
        <begin position="364"/>
        <end position="823"/>
    </location>
</feature>
<feature type="chain" id="PRO_5030888110" evidence="14">
    <location>
        <begin position="22"/>
        <end position="860"/>
    </location>
</feature>
<evidence type="ECO:0000256" key="11">
    <source>
        <dbReference type="ARBA" id="ARBA00023237"/>
    </source>
</evidence>
<dbReference type="InterPro" id="IPR012910">
    <property type="entry name" value="Plug_dom"/>
</dbReference>
<dbReference type="PROSITE" id="PS01156">
    <property type="entry name" value="TONB_DEPENDENT_REC_2"/>
    <property type="match status" value="1"/>
</dbReference>
<dbReference type="RefSeq" id="WP_260171764.1">
    <property type="nucleotide sequence ID" value="NZ_JACHCE010000004.1"/>
</dbReference>
<evidence type="ECO:0000256" key="4">
    <source>
        <dbReference type="ARBA" id="ARBA00022496"/>
    </source>
</evidence>
<dbReference type="InterPro" id="IPR039426">
    <property type="entry name" value="TonB-dep_rcpt-like"/>
</dbReference>
<feature type="domain" description="TonB-dependent receptor plug" evidence="16">
    <location>
        <begin position="117"/>
        <end position="226"/>
    </location>
</feature>
<evidence type="ECO:0000256" key="12">
    <source>
        <dbReference type="PROSITE-ProRule" id="PRU01360"/>
    </source>
</evidence>
<keyword evidence="5 12" id="KW-0812">Transmembrane</keyword>
<keyword evidence="6 14" id="KW-0732">Signal</keyword>
<keyword evidence="9 13" id="KW-0798">TonB box</keyword>
<name>A0A7W9DZ95_9SPHI</name>
<accession>A0A7W9DZ95</accession>
<evidence type="ECO:0000256" key="13">
    <source>
        <dbReference type="RuleBase" id="RU003357"/>
    </source>
</evidence>
<dbReference type="InterPro" id="IPR008969">
    <property type="entry name" value="CarboxyPept-like_regulatory"/>
</dbReference>
<dbReference type="Gene3D" id="2.60.40.1120">
    <property type="entry name" value="Carboxypeptidase-like, regulatory domain"/>
    <property type="match status" value="1"/>
</dbReference>
<dbReference type="SUPFAM" id="SSF49464">
    <property type="entry name" value="Carboxypeptidase regulatory domain-like"/>
    <property type="match status" value="1"/>
</dbReference>
<dbReference type="SUPFAM" id="SSF56935">
    <property type="entry name" value="Porins"/>
    <property type="match status" value="1"/>
</dbReference>
<dbReference type="InterPro" id="IPR000531">
    <property type="entry name" value="Beta-barrel_TonB"/>
</dbReference>
<comment type="subcellular location">
    <subcellularLocation>
        <location evidence="1 12">Cell outer membrane</location>
        <topology evidence="1 12">Multi-pass membrane protein</topology>
    </subcellularLocation>
</comment>
<evidence type="ECO:0000259" key="16">
    <source>
        <dbReference type="Pfam" id="PF07715"/>
    </source>
</evidence>
<keyword evidence="4" id="KW-0410">Iron transport</keyword>
<comment type="similarity">
    <text evidence="12 13">Belongs to the TonB-dependent receptor family.</text>
</comment>
<dbReference type="AlphaFoldDB" id="A0A7W9DZ95"/>
<dbReference type="Pfam" id="PF13715">
    <property type="entry name" value="CarbopepD_reg_2"/>
    <property type="match status" value="1"/>
</dbReference>
<dbReference type="EMBL" id="JACHCE010000004">
    <property type="protein sequence ID" value="MBB5636818.1"/>
    <property type="molecule type" value="Genomic_DNA"/>
</dbReference>